<dbReference type="Proteomes" id="UP000754883">
    <property type="component" value="Unassembled WGS sequence"/>
</dbReference>
<accession>A0A9N9UH39</accession>
<dbReference type="EMBL" id="CABFNO020001444">
    <property type="protein sequence ID" value="CAG9988112.1"/>
    <property type="molecule type" value="Genomic_DNA"/>
</dbReference>
<evidence type="ECO:0000313" key="1">
    <source>
        <dbReference type="EMBL" id="CAG9988112.1"/>
    </source>
</evidence>
<comment type="caution">
    <text evidence="1">The sequence shown here is derived from an EMBL/GenBank/DDBJ whole genome shotgun (WGS) entry which is preliminary data.</text>
</comment>
<sequence>MAKKSAPSAPEPGTKVVALHPIDQRKPVGELRTIVYFVIRSTLDQQLLRDSLDKLIRNHLPVLGARLHEAPKEGGLDEFHYPETFPDDATLFGWSEKFIDSTLDATKLIPDTSASNGSVVWGISMEDIEAAWAPSDWSFQRKDDKPDTPLLLVHFTGYKDASVLTLNIPHCVSDQKGLASMVQAWLAVAQGLEPPPFITLEPGALDGPDLPLSELRQKGKYRLKSKGEFIRSIVGFLPDVIRNREETGRLMFLPVSLVTRLRDRCNDEVTAKNGSDHPVLTNGDVISSALAKLAYLARNKKTKTFVLGETVNARGRHPALPEGKHYLHNCPAYACVRFKFNKDTPLSEIALKHRLSVNETAETASIERSFAVTKKVFEGGYAFPMGEAGDLSFHVTNWSSAWHGIDFSHVRKDAAATNATDESNGAPDGISHAALPMLVLGSSTQRDSSIHRMSAPILCKADGGYWVAFTTSTKNMLLVDELLKKDPFLDTL</sequence>
<evidence type="ECO:0000313" key="2">
    <source>
        <dbReference type="Proteomes" id="UP000754883"/>
    </source>
</evidence>
<reference evidence="2" key="1">
    <citation type="submission" date="2019-06" db="EMBL/GenBank/DDBJ databases">
        <authorList>
            <person name="Broberg M."/>
        </authorList>
    </citation>
    <scope>NUCLEOTIDE SEQUENCE [LARGE SCALE GENOMIC DNA]</scope>
</reference>
<gene>
    <name evidence="1" type="ORF">CBYS24578_00018641</name>
</gene>
<proteinExistence type="predicted"/>
<dbReference type="AlphaFoldDB" id="A0A9N9UH39"/>
<keyword evidence="2" id="KW-1185">Reference proteome</keyword>
<reference evidence="1 2" key="2">
    <citation type="submission" date="2021-10" db="EMBL/GenBank/DDBJ databases">
        <authorList>
            <person name="Piombo E."/>
        </authorList>
    </citation>
    <scope>NUCLEOTIDE SEQUENCE [LARGE SCALE GENOMIC DNA]</scope>
</reference>
<dbReference type="Gene3D" id="3.30.559.10">
    <property type="entry name" value="Chloramphenicol acetyltransferase-like domain"/>
    <property type="match status" value="2"/>
</dbReference>
<dbReference type="OrthoDB" id="21502at2759"/>
<protein>
    <submittedName>
        <fullName evidence="1">Uncharacterized protein</fullName>
    </submittedName>
</protein>
<organism evidence="1 2">
    <name type="scientific">Clonostachys byssicola</name>
    <dbReference type="NCBI Taxonomy" id="160290"/>
    <lineage>
        <taxon>Eukaryota</taxon>
        <taxon>Fungi</taxon>
        <taxon>Dikarya</taxon>
        <taxon>Ascomycota</taxon>
        <taxon>Pezizomycotina</taxon>
        <taxon>Sordariomycetes</taxon>
        <taxon>Hypocreomycetidae</taxon>
        <taxon>Hypocreales</taxon>
        <taxon>Bionectriaceae</taxon>
        <taxon>Clonostachys</taxon>
    </lineage>
</organism>
<name>A0A9N9UH39_9HYPO</name>
<dbReference type="InterPro" id="IPR023213">
    <property type="entry name" value="CAT-like_dom_sf"/>
</dbReference>